<sequence length="228" mass="24783">MGTYVRNVGGEVIPDMGTAEAATLASDVDGDVNLGAVSTLAALLELDGMSFDEFGEALQAGELAEVVVIRPEEELNSSSLLDEAVLADAKKVLNARSGSEILKNPSDPFYPVIREYQDVVSKEPPSGLPSDRGVRHEIDLVPEAKYCVTRQWPLPREQCDVIDAFFRAKHEAGLVRESKSPHSTPTFCVRKPNGKWRIVHAFNKLNAATIPAQTPIPRKNASEQYGGL</sequence>
<comment type="caution">
    <text evidence="1">The sequence shown here is derived from an EMBL/GenBank/DDBJ whole genome shotgun (WGS) entry which is preliminary data.</text>
</comment>
<dbReference type="InterPro" id="IPR053134">
    <property type="entry name" value="RNA-dir_DNA_polymerase"/>
</dbReference>
<proteinExistence type="predicted"/>
<gene>
    <name evidence="1" type="ORF">Pfra01_002280100</name>
</gene>
<dbReference type="AlphaFoldDB" id="A0A9W6Y6U4"/>
<dbReference type="OrthoDB" id="111017at2759"/>
<dbReference type="SUPFAM" id="SSF56672">
    <property type="entry name" value="DNA/RNA polymerases"/>
    <property type="match status" value="1"/>
</dbReference>
<organism evidence="1 2">
    <name type="scientific">Phytophthora fragariaefolia</name>
    <dbReference type="NCBI Taxonomy" id="1490495"/>
    <lineage>
        <taxon>Eukaryota</taxon>
        <taxon>Sar</taxon>
        <taxon>Stramenopiles</taxon>
        <taxon>Oomycota</taxon>
        <taxon>Peronosporomycetes</taxon>
        <taxon>Peronosporales</taxon>
        <taxon>Peronosporaceae</taxon>
        <taxon>Phytophthora</taxon>
    </lineage>
</organism>
<reference evidence="1" key="1">
    <citation type="submission" date="2023-04" db="EMBL/GenBank/DDBJ databases">
        <title>Phytophthora fragariaefolia NBRC 109709.</title>
        <authorList>
            <person name="Ichikawa N."/>
            <person name="Sato H."/>
            <person name="Tonouchi N."/>
        </authorList>
    </citation>
    <scope>NUCLEOTIDE SEQUENCE</scope>
    <source>
        <strain evidence="1">NBRC 109709</strain>
    </source>
</reference>
<protein>
    <submittedName>
        <fullName evidence="1">Unnamed protein product</fullName>
    </submittedName>
</protein>
<dbReference type="Proteomes" id="UP001165121">
    <property type="component" value="Unassembled WGS sequence"/>
</dbReference>
<dbReference type="InterPro" id="IPR043502">
    <property type="entry name" value="DNA/RNA_pol_sf"/>
</dbReference>
<evidence type="ECO:0000313" key="1">
    <source>
        <dbReference type="EMBL" id="GMF54573.1"/>
    </source>
</evidence>
<dbReference type="Gene3D" id="3.10.10.10">
    <property type="entry name" value="HIV Type 1 Reverse Transcriptase, subunit A, domain 1"/>
    <property type="match status" value="1"/>
</dbReference>
<dbReference type="PANTHER" id="PTHR24559:SF444">
    <property type="entry name" value="REVERSE TRANSCRIPTASE DOMAIN-CONTAINING PROTEIN"/>
    <property type="match status" value="1"/>
</dbReference>
<name>A0A9W6Y6U4_9STRA</name>
<dbReference type="PANTHER" id="PTHR24559">
    <property type="entry name" value="TRANSPOSON TY3-I GAG-POL POLYPROTEIN"/>
    <property type="match status" value="1"/>
</dbReference>
<dbReference type="EMBL" id="BSXT01003536">
    <property type="protein sequence ID" value="GMF54573.1"/>
    <property type="molecule type" value="Genomic_DNA"/>
</dbReference>
<accession>A0A9W6Y6U4</accession>
<keyword evidence="2" id="KW-1185">Reference proteome</keyword>
<evidence type="ECO:0000313" key="2">
    <source>
        <dbReference type="Proteomes" id="UP001165121"/>
    </source>
</evidence>